<dbReference type="SUPFAM" id="SSF53335">
    <property type="entry name" value="S-adenosyl-L-methionine-dependent methyltransferases"/>
    <property type="match status" value="1"/>
</dbReference>
<name>A0A7C9LLP4_9RHOB</name>
<evidence type="ECO:0000256" key="1">
    <source>
        <dbReference type="SAM" id="MobiDB-lite"/>
    </source>
</evidence>
<feature type="region of interest" description="Disordered" evidence="1">
    <location>
        <begin position="1"/>
        <end position="27"/>
    </location>
</feature>
<comment type="caution">
    <text evidence="2">The sequence shown here is derived from an EMBL/GenBank/DDBJ whole genome shotgun (WGS) entry which is preliminary data.</text>
</comment>
<accession>A0A7C9LLP4</accession>
<dbReference type="Pfam" id="PF06080">
    <property type="entry name" value="DUF938"/>
    <property type="match status" value="1"/>
</dbReference>
<dbReference type="PANTHER" id="PTHR20974:SF0">
    <property type="entry name" value="UPF0585 PROTEIN CG18661"/>
    <property type="match status" value="1"/>
</dbReference>
<evidence type="ECO:0000313" key="3">
    <source>
        <dbReference type="Proteomes" id="UP000483078"/>
    </source>
</evidence>
<sequence length="219" mass="23202">MPRRLNLPDSASVADAGTGGRMHAPSAARNIPHIRDLLTQYAPATGRALELASGTGEHAVALASALPGLEWQPTDVDEARLRSINAHAGDAGLPNLRPAITLDATAPGWGAAHDDQDLIVLVNLLHLISTSEARTLLSEAAAALAPGGMLFVYGPFLRDGEATSDGDARFDASLRAQDPEIGFKDDWDVIDWLHNAWLELIAVVEMPANNLSIMARKPA</sequence>
<dbReference type="Proteomes" id="UP000483078">
    <property type="component" value="Unassembled WGS sequence"/>
</dbReference>
<dbReference type="RefSeq" id="WP_273248100.1">
    <property type="nucleotide sequence ID" value="NZ_VENJ01000003.1"/>
</dbReference>
<reference evidence="2 3" key="1">
    <citation type="submission" date="2019-06" db="EMBL/GenBank/DDBJ databases">
        <title>Enrichment of Autotrophic Halophilic Microorganisms from Red Sea Brine Pool Using Microbial Electrosynthesis System.</title>
        <authorList>
            <person name="Alqahtani M.F."/>
            <person name="Bajracharya S."/>
            <person name="Katuri K.P."/>
            <person name="Ali M."/>
            <person name="Saikaly P.E."/>
        </authorList>
    </citation>
    <scope>NUCLEOTIDE SEQUENCE [LARGE SCALE GENOMIC DNA]</scope>
    <source>
        <strain evidence="2">MES6</strain>
    </source>
</reference>
<dbReference type="EMBL" id="VENJ01000003">
    <property type="protein sequence ID" value="MTJ03560.1"/>
    <property type="molecule type" value="Genomic_DNA"/>
</dbReference>
<dbReference type="InterPro" id="IPR010342">
    <property type="entry name" value="DUF938"/>
</dbReference>
<dbReference type="PANTHER" id="PTHR20974">
    <property type="entry name" value="UPF0585 PROTEIN CG18661"/>
    <property type="match status" value="1"/>
</dbReference>
<gene>
    <name evidence="2" type="ORF">FH759_02535</name>
</gene>
<dbReference type="AlphaFoldDB" id="A0A7C9LLP4"/>
<dbReference type="InterPro" id="IPR029063">
    <property type="entry name" value="SAM-dependent_MTases_sf"/>
</dbReference>
<organism evidence="2 3">
    <name type="scientific">Sediminimonas qiaohouensis</name>
    <dbReference type="NCBI Taxonomy" id="552061"/>
    <lineage>
        <taxon>Bacteria</taxon>
        <taxon>Pseudomonadati</taxon>
        <taxon>Pseudomonadota</taxon>
        <taxon>Alphaproteobacteria</taxon>
        <taxon>Rhodobacterales</taxon>
        <taxon>Roseobacteraceae</taxon>
        <taxon>Sediminimonas</taxon>
    </lineage>
</organism>
<protein>
    <submittedName>
        <fullName evidence="2">DUF938 domain-containing protein</fullName>
    </submittedName>
</protein>
<proteinExistence type="predicted"/>
<dbReference type="Gene3D" id="3.40.50.150">
    <property type="entry name" value="Vaccinia Virus protein VP39"/>
    <property type="match status" value="1"/>
</dbReference>
<evidence type="ECO:0000313" key="2">
    <source>
        <dbReference type="EMBL" id="MTJ03560.1"/>
    </source>
</evidence>